<dbReference type="KEGG" id="cvn:111107752"/>
<dbReference type="PROSITE" id="PS50871">
    <property type="entry name" value="C1Q"/>
    <property type="match status" value="1"/>
</dbReference>
<dbReference type="PANTHER" id="PTHR15427:SF2">
    <property type="entry name" value="EMILIN-3"/>
    <property type="match status" value="1"/>
</dbReference>
<dbReference type="OrthoDB" id="10009278at2759"/>
<evidence type="ECO:0000256" key="1">
    <source>
        <dbReference type="ARBA" id="ARBA00004613"/>
    </source>
</evidence>
<dbReference type="InterPro" id="IPR008983">
    <property type="entry name" value="Tumour_necrosis_fac-like_dom"/>
</dbReference>
<evidence type="ECO:0000256" key="2">
    <source>
        <dbReference type="ARBA" id="ARBA00022525"/>
    </source>
</evidence>
<protein>
    <submittedName>
        <fullName evidence="5">C1q-related factor-like</fullName>
    </submittedName>
</protein>
<gene>
    <name evidence="5" type="primary">LOC111107752</name>
</gene>
<dbReference type="GO" id="GO:0031012">
    <property type="term" value="C:extracellular matrix"/>
    <property type="evidence" value="ECO:0007669"/>
    <property type="project" value="TreeGrafter"/>
</dbReference>
<dbReference type="RefSeq" id="XP_022298806.1">
    <property type="nucleotide sequence ID" value="XM_022443098.1"/>
</dbReference>
<dbReference type="GeneID" id="111107752"/>
<proteinExistence type="predicted"/>
<dbReference type="SUPFAM" id="SSF49842">
    <property type="entry name" value="TNF-like"/>
    <property type="match status" value="1"/>
</dbReference>
<reference evidence="4" key="1">
    <citation type="submission" date="2024-06" db="UniProtKB">
        <authorList>
            <consortium name="RefSeq"/>
        </authorList>
    </citation>
    <scope>NUCLEOTIDE SEQUENCE [LARGE SCALE GENOMIC DNA]</scope>
</reference>
<dbReference type="Pfam" id="PF00386">
    <property type="entry name" value="C1q"/>
    <property type="match status" value="1"/>
</dbReference>
<keyword evidence="4" id="KW-1185">Reference proteome</keyword>
<feature type="domain" description="C1q" evidence="3">
    <location>
        <begin position="83"/>
        <end position="218"/>
    </location>
</feature>
<evidence type="ECO:0000313" key="4">
    <source>
        <dbReference type="Proteomes" id="UP000694844"/>
    </source>
</evidence>
<name>A0A8B8B6Q3_CRAVI</name>
<evidence type="ECO:0000313" key="5">
    <source>
        <dbReference type="RefSeq" id="XP_022298806.1"/>
    </source>
</evidence>
<dbReference type="GO" id="GO:0005576">
    <property type="term" value="C:extracellular region"/>
    <property type="evidence" value="ECO:0007669"/>
    <property type="project" value="UniProtKB-SubCell"/>
</dbReference>
<dbReference type="InterPro" id="IPR001073">
    <property type="entry name" value="C1q_dom"/>
</dbReference>
<dbReference type="PANTHER" id="PTHR15427">
    <property type="entry name" value="EMILIN ELASTIN MICROFIBRIL INTERFACE-LOCATED PROTEIN ELASTIN MICROFIBRIL INTERFACER"/>
    <property type="match status" value="1"/>
</dbReference>
<organism evidence="4 5">
    <name type="scientific">Crassostrea virginica</name>
    <name type="common">Eastern oyster</name>
    <dbReference type="NCBI Taxonomy" id="6565"/>
    <lineage>
        <taxon>Eukaryota</taxon>
        <taxon>Metazoa</taxon>
        <taxon>Spiralia</taxon>
        <taxon>Lophotrochozoa</taxon>
        <taxon>Mollusca</taxon>
        <taxon>Bivalvia</taxon>
        <taxon>Autobranchia</taxon>
        <taxon>Pteriomorphia</taxon>
        <taxon>Ostreida</taxon>
        <taxon>Ostreoidea</taxon>
        <taxon>Ostreidae</taxon>
        <taxon>Crassostrea</taxon>
    </lineage>
</organism>
<dbReference type="InterPro" id="IPR050392">
    <property type="entry name" value="Collagen/C1q_domain"/>
</dbReference>
<sequence>MKVMWERTENYKATVNNECNARYIPICCLLSNAKKDSVSQQTKLESLKSLIINNAKATVTLDSSDLKQLLKLSKSTSVNATSPKKPGVGFSVYVKAKHLTLGRGQTLVHVYDGILTNEGNGHDDRTGVFTCPVAGTYMFVVDCLSISQSSLNLKLNKAKVASLYVKVKNEKHPRPYLQISRTVVLKLKVGDHVKVVSGGIDEFIHNNYYSGFTGTFLF</sequence>
<keyword evidence="2" id="KW-0964">Secreted</keyword>
<dbReference type="SMART" id="SM00110">
    <property type="entry name" value="C1Q"/>
    <property type="match status" value="1"/>
</dbReference>
<accession>A0A8B8B6Q3</accession>
<dbReference type="Proteomes" id="UP000694844">
    <property type="component" value="Chromosome 1"/>
</dbReference>
<reference evidence="5" key="2">
    <citation type="submission" date="2025-08" db="UniProtKB">
        <authorList>
            <consortium name="RefSeq"/>
        </authorList>
    </citation>
    <scope>IDENTIFICATION</scope>
    <source>
        <tissue evidence="5">Whole sample</tissue>
    </source>
</reference>
<evidence type="ECO:0000259" key="3">
    <source>
        <dbReference type="PROSITE" id="PS50871"/>
    </source>
</evidence>
<comment type="subcellular location">
    <subcellularLocation>
        <location evidence="1">Secreted</location>
    </subcellularLocation>
</comment>
<dbReference type="AlphaFoldDB" id="A0A8B8B6Q3"/>
<dbReference type="Gene3D" id="2.60.120.40">
    <property type="match status" value="1"/>
</dbReference>
<dbReference type="PRINTS" id="PR00007">
    <property type="entry name" value="COMPLEMNTC1Q"/>
</dbReference>